<comment type="caution">
    <text evidence="2">The sequence shown here is derived from an EMBL/GenBank/DDBJ whole genome shotgun (WGS) entry which is preliminary data.</text>
</comment>
<dbReference type="Gene3D" id="3.40.800.20">
    <property type="entry name" value="Histone deacetylase domain"/>
    <property type="match status" value="1"/>
</dbReference>
<evidence type="ECO:0000313" key="3">
    <source>
        <dbReference type="Proteomes" id="UP001209694"/>
    </source>
</evidence>
<organism evidence="2 3">
    <name type="scientific">Leptospira levettii</name>
    <dbReference type="NCBI Taxonomy" id="2023178"/>
    <lineage>
        <taxon>Bacteria</taxon>
        <taxon>Pseudomonadati</taxon>
        <taxon>Spirochaetota</taxon>
        <taxon>Spirochaetia</taxon>
        <taxon>Leptospirales</taxon>
        <taxon>Leptospiraceae</taxon>
        <taxon>Leptospira</taxon>
    </lineage>
</organism>
<dbReference type="InterPro" id="IPR023801">
    <property type="entry name" value="His_deacetylse_dom"/>
</dbReference>
<protein>
    <recommendedName>
        <fullName evidence="1">Histone deacetylase domain-containing protein</fullName>
    </recommendedName>
</protein>
<evidence type="ECO:0000259" key="1">
    <source>
        <dbReference type="Pfam" id="PF00850"/>
    </source>
</evidence>
<dbReference type="RefSeq" id="WP_265356484.1">
    <property type="nucleotide sequence ID" value="NZ_JAMQPS010000008.1"/>
</dbReference>
<dbReference type="SUPFAM" id="SSF52768">
    <property type="entry name" value="Arginase/deacetylase"/>
    <property type="match status" value="1"/>
</dbReference>
<dbReference type="AlphaFoldDB" id="A0AAW5VDU5"/>
<accession>A0AAW5VDU5</accession>
<proteinExistence type="predicted"/>
<feature type="domain" description="Histone deacetylase" evidence="1">
    <location>
        <begin position="21"/>
        <end position="166"/>
    </location>
</feature>
<dbReference type="Pfam" id="PF00850">
    <property type="entry name" value="Hist_deacetyl"/>
    <property type="match status" value="1"/>
</dbReference>
<dbReference type="EMBL" id="JAMQQD010000009">
    <property type="protein sequence ID" value="MCW7517052.1"/>
    <property type="molecule type" value="Genomic_DNA"/>
</dbReference>
<evidence type="ECO:0000313" key="2">
    <source>
        <dbReference type="EMBL" id="MCW7517052.1"/>
    </source>
</evidence>
<gene>
    <name evidence="2" type="ORF">ND810_17935</name>
</gene>
<reference evidence="2" key="1">
    <citation type="submission" date="2022-06" db="EMBL/GenBank/DDBJ databases">
        <title>Leptospira isolates from biofilms formed at urban environments.</title>
        <authorList>
            <person name="Ribeiro P.S."/>
            <person name="Sousa T."/>
            <person name="Carvalho N."/>
            <person name="Aburjaile F."/>
            <person name="Neves F."/>
            <person name="Oliveira D."/>
            <person name="Blanco L."/>
            <person name="Lima J."/>
            <person name="Costa F."/>
            <person name="Brenig B."/>
            <person name="Soares S."/>
            <person name="Ramos R."/>
            <person name="Goes-Neto A."/>
            <person name="Matiuzzi M."/>
            <person name="Azevedo V."/>
            <person name="Ristow P."/>
        </authorList>
    </citation>
    <scope>NUCLEOTIDE SEQUENCE</scope>
    <source>
        <strain evidence="2">VSF7</strain>
    </source>
</reference>
<dbReference type="InterPro" id="IPR037138">
    <property type="entry name" value="His_deacetylse_dom_sf"/>
</dbReference>
<sequence>MLRTYYQKEMVPEECVGYSLSPKKPKLLMDLIQELGYEDHFPMFANWKPFEIEDFLIGHTETYVKSFFKGEGPLASSNGFEWNLSLASSVCFTNASLYHAIRDSFLFDEVTFSPTSGFHHAMPNRGSAFCTFSGQVIASVKLYRELGISGAYIDLDGHFGNSIEDTKSFLPEVNHAIPFNINPKGNHAAYIKDTKQKMELVLEEVAKNKIHYVVFCSGADSLVDDDLGGSVTIEEWLHLKEWMYKEISRFDNGSKKFPSTISLFGGYRQDHFRSVLDAHLMDLLLCLKIRCEQELPYQSEYRKKGQGSFPLGS</sequence>
<dbReference type="Proteomes" id="UP001209694">
    <property type="component" value="Unassembled WGS sequence"/>
</dbReference>
<dbReference type="InterPro" id="IPR023696">
    <property type="entry name" value="Ureohydrolase_dom_sf"/>
</dbReference>
<name>A0AAW5VDU5_9LEPT</name>